<reference evidence="2" key="2">
    <citation type="submission" date="2021-09" db="EMBL/GenBank/DDBJ databases">
        <authorList>
            <person name="Gilroy R."/>
        </authorList>
    </citation>
    <scope>NUCLEOTIDE SEQUENCE</scope>
    <source>
        <strain evidence="2">6966</strain>
    </source>
</reference>
<evidence type="ECO:0000313" key="2">
    <source>
        <dbReference type="EMBL" id="HJF69177.1"/>
    </source>
</evidence>
<evidence type="ECO:0000256" key="1">
    <source>
        <dbReference type="SAM" id="SignalP"/>
    </source>
</evidence>
<comment type="caution">
    <text evidence="2">The sequence shown here is derived from an EMBL/GenBank/DDBJ whole genome shotgun (WGS) entry which is preliminary data.</text>
</comment>
<dbReference type="Proteomes" id="UP000742098">
    <property type="component" value="Unassembled WGS sequence"/>
</dbReference>
<sequence>MKNEIFILVTLALCCLSTLVKATGQSGEKIIIGRDTLWMLSCPLKADTTLSGKVRKRLDPEVMCTALWRGYIGTWRLENETLYLEEIKLFNGTRINLDGIFDAYRENGRITARWFSGELRVVRGEQVYYEHIGFARHYEYETIYTLRDGVVKKKRERHNTLRKSGNAESGYTLNLLFNGKGMAWEGDSTLRVEIIPKPDGTTGQVKVTSNYSYLKSHYDTTKFSGNYRWKKRRYGKGHPYVREVKACLALMDDWKVLTLDGKIQPVRLGVKWGRDRSHRIWSHHWQEQSDSLEMDGVVHVLDVSPLQQDPDQITRLRPSLKGAFLMKNPRGYVARWKILDGRLWLTEIRHARTGERIPLSVLVPGNNGEPVEASWYTGTFEVGMGDPVGEGYHWYDTERREIVCEVKGGEVVRQTVYDNYIHPGDMAAYNQFIQTIRSHDWGSYPELENRTLHGNFMVNPQVNGVADSIREIELHVNGENHYHRAITDPADPWIELVRRAAEAVSRWEVRFIKGKVEPLEIFFDIKQ</sequence>
<dbReference type="AlphaFoldDB" id="A0A921H0B8"/>
<organism evidence="2 3">
    <name type="scientific">Butyricimonas virosa</name>
    <dbReference type="NCBI Taxonomy" id="544645"/>
    <lineage>
        <taxon>Bacteria</taxon>
        <taxon>Pseudomonadati</taxon>
        <taxon>Bacteroidota</taxon>
        <taxon>Bacteroidia</taxon>
        <taxon>Bacteroidales</taxon>
        <taxon>Odoribacteraceae</taxon>
        <taxon>Butyricimonas</taxon>
    </lineage>
</organism>
<feature type="signal peptide" evidence="1">
    <location>
        <begin position="1"/>
        <end position="22"/>
    </location>
</feature>
<accession>A0A921H0B8</accession>
<evidence type="ECO:0000313" key="3">
    <source>
        <dbReference type="Proteomes" id="UP000742098"/>
    </source>
</evidence>
<protein>
    <submittedName>
        <fullName evidence="2">Uncharacterized protein</fullName>
    </submittedName>
</protein>
<gene>
    <name evidence="2" type="ORF">K8V05_00300</name>
</gene>
<reference evidence="2" key="1">
    <citation type="journal article" date="2021" name="PeerJ">
        <title>Extensive microbial diversity within the chicken gut microbiome revealed by metagenomics and culture.</title>
        <authorList>
            <person name="Gilroy R."/>
            <person name="Ravi A."/>
            <person name="Getino M."/>
            <person name="Pursley I."/>
            <person name="Horton D.L."/>
            <person name="Alikhan N.F."/>
            <person name="Baker D."/>
            <person name="Gharbi K."/>
            <person name="Hall N."/>
            <person name="Watson M."/>
            <person name="Adriaenssens E.M."/>
            <person name="Foster-Nyarko E."/>
            <person name="Jarju S."/>
            <person name="Secka A."/>
            <person name="Antonio M."/>
            <person name="Oren A."/>
            <person name="Chaudhuri R.R."/>
            <person name="La Ragione R."/>
            <person name="Hildebrand F."/>
            <person name="Pallen M.J."/>
        </authorList>
    </citation>
    <scope>NUCLEOTIDE SEQUENCE</scope>
    <source>
        <strain evidence="2">6966</strain>
    </source>
</reference>
<proteinExistence type="predicted"/>
<keyword evidence="1" id="KW-0732">Signal</keyword>
<dbReference type="EMBL" id="DYVS01000004">
    <property type="protein sequence ID" value="HJF69177.1"/>
    <property type="molecule type" value="Genomic_DNA"/>
</dbReference>
<name>A0A921H0B8_9BACT</name>
<feature type="chain" id="PRO_5037357201" evidence="1">
    <location>
        <begin position="23"/>
        <end position="527"/>
    </location>
</feature>